<name>A0ABQ6MUM4_9STRA</name>
<sequence>MRRRRSCSADPAPRQRDSSMRSSMGSLILLFLLLPIPSLPATTSSRIAHEDRSDDSIYLGSLSSKPLSSQPPSPASPTPPSSSPPSATLPPVYLIPGLAATQLSTSGNSSTCPSVPPGSLMWLSVSPLLPFAPSKPCWKHCLSLGPLEADRDCPVRARDTGALESISSLSPSPPLHFALGATNDLYATLINVLTTDLKYSPDLIRSGGYDWRLSIRRMQERDGYYDALRASLESESAPAVIVAHSMGNLVFRGFTEWLWWGFYEEARLELSPEGGDEADDATLSRYLPEFLASLLPPLPPLPPLPSFLSDLLPSYLLPPSDPPPPPRESPPPPPASHPNPSPHSTPPPLHANLSSHADARLASFLQAHVSHYLLLAPPFLGAVSPSRSVLSGENMGLPISEKESREIELTFGSTVTASPVPRAAGKKWRCSSQPGGGVLANLRRQVEGRTEWDTNFPLVTLVTNPSPLLTTTKPRIVRKSSPPPGSQRLHSFGPAGISSGAILSGFASHSSEPAPLLSKLAQTLRACHDPEVPWTHLLNRTWARPPIQNIVIVYGVDVPTEVGYVYSEQQLDPLPKLEEVLWENAGGEITVEVLGAGGWTRKPKTRPLRVDPNLAWTRSGDGTVPYMSLSHAFTWLADDSSEELDVGTISVSVKHATSARFGSLAESPDDTCFENDIAGVGQCLDEETHMERFSSRVQADNGVVLSTAVIEARGVEHKEITRNLSLLRLAFREIFGAR</sequence>
<feature type="compositionally biased region" description="Pro residues" evidence="1">
    <location>
        <begin position="319"/>
        <end position="349"/>
    </location>
</feature>
<keyword evidence="2" id="KW-0732">Signal</keyword>
<dbReference type="InterPro" id="IPR029058">
    <property type="entry name" value="AB_hydrolase_fold"/>
</dbReference>
<dbReference type="EMBL" id="BRYB01001748">
    <property type="protein sequence ID" value="GMI32742.1"/>
    <property type="molecule type" value="Genomic_DNA"/>
</dbReference>
<feature type="region of interest" description="Disordered" evidence="1">
    <location>
        <begin position="315"/>
        <end position="353"/>
    </location>
</feature>
<keyword evidence="4" id="KW-1185">Reference proteome</keyword>
<dbReference type="Pfam" id="PF02450">
    <property type="entry name" value="LCAT"/>
    <property type="match status" value="3"/>
</dbReference>
<feature type="signal peptide" evidence="2">
    <location>
        <begin position="1"/>
        <end position="40"/>
    </location>
</feature>
<feature type="region of interest" description="Disordered" evidence="1">
    <location>
        <begin position="58"/>
        <end position="88"/>
    </location>
</feature>
<evidence type="ECO:0000313" key="4">
    <source>
        <dbReference type="Proteomes" id="UP001165060"/>
    </source>
</evidence>
<feature type="chain" id="PRO_5045635055" evidence="2">
    <location>
        <begin position="41"/>
        <end position="738"/>
    </location>
</feature>
<dbReference type="Gene3D" id="3.40.50.1820">
    <property type="entry name" value="alpha/beta hydrolase"/>
    <property type="match status" value="1"/>
</dbReference>
<accession>A0ABQ6MUM4</accession>
<feature type="compositionally biased region" description="Pro residues" evidence="1">
    <location>
        <begin position="69"/>
        <end position="83"/>
    </location>
</feature>
<evidence type="ECO:0000313" key="3">
    <source>
        <dbReference type="EMBL" id="GMI32742.1"/>
    </source>
</evidence>
<protein>
    <submittedName>
        <fullName evidence="3">Uncharacterized protein</fullName>
    </submittedName>
</protein>
<dbReference type="InterPro" id="IPR003386">
    <property type="entry name" value="LACT/PDAT_acylTrfase"/>
</dbReference>
<dbReference type="PANTHER" id="PTHR11440">
    <property type="entry name" value="LECITHIN-CHOLESTEROL ACYLTRANSFERASE-RELATED"/>
    <property type="match status" value="1"/>
</dbReference>
<organism evidence="3 4">
    <name type="scientific">Tetraparma gracilis</name>
    <dbReference type="NCBI Taxonomy" id="2962635"/>
    <lineage>
        <taxon>Eukaryota</taxon>
        <taxon>Sar</taxon>
        <taxon>Stramenopiles</taxon>
        <taxon>Ochrophyta</taxon>
        <taxon>Bolidophyceae</taxon>
        <taxon>Parmales</taxon>
        <taxon>Triparmaceae</taxon>
        <taxon>Tetraparma</taxon>
    </lineage>
</organism>
<evidence type="ECO:0000256" key="2">
    <source>
        <dbReference type="SAM" id="SignalP"/>
    </source>
</evidence>
<comment type="caution">
    <text evidence="3">The sequence shown here is derived from an EMBL/GenBank/DDBJ whole genome shotgun (WGS) entry which is preliminary data.</text>
</comment>
<evidence type="ECO:0000256" key="1">
    <source>
        <dbReference type="SAM" id="MobiDB-lite"/>
    </source>
</evidence>
<proteinExistence type="predicted"/>
<gene>
    <name evidence="3" type="ORF">TeGR_g7794</name>
</gene>
<reference evidence="3 4" key="1">
    <citation type="journal article" date="2023" name="Commun. Biol.">
        <title>Genome analysis of Parmales, the sister group of diatoms, reveals the evolutionary specialization of diatoms from phago-mixotrophs to photoautotrophs.</title>
        <authorList>
            <person name="Ban H."/>
            <person name="Sato S."/>
            <person name="Yoshikawa S."/>
            <person name="Yamada K."/>
            <person name="Nakamura Y."/>
            <person name="Ichinomiya M."/>
            <person name="Sato N."/>
            <person name="Blanc-Mathieu R."/>
            <person name="Endo H."/>
            <person name="Kuwata A."/>
            <person name="Ogata H."/>
        </authorList>
    </citation>
    <scope>NUCLEOTIDE SEQUENCE [LARGE SCALE GENOMIC DNA]</scope>
</reference>
<dbReference type="Proteomes" id="UP001165060">
    <property type="component" value="Unassembled WGS sequence"/>
</dbReference>
<feature type="region of interest" description="Disordered" evidence="1">
    <location>
        <begin position="1"/>
        <end position="21"/>
    </location>
</feature>